<gene>
    <name evidence="2" type="ORF">Tci_013608</name>
</gene>
<sequence>MVVFLSKPTESDGFEQIVDFSNAHPIRYALTVNPTIYISCIEQFWSTAMAKTINGEAQLHARVDGKKIIITEASIRRDIQLADEEGVDYLPNSTIFEQLALMGTTAWNEFSSIVASAIICLATNQKFIFSNWSFDSMIRNLDNAFRKFFMYPRVGKVFSGRVRTLFPTMVVQSELGEDEAIHKELGDSLVRATASRLGAEQYNGNIAKTQSKATPNESSSRRTNSGSGLRCQETVRDTTAQTRFESVSKHSNDLLLVRGGEDLFAAAGQNENVVNITTKEFTLAQALKALKTSKPKVKRLVIEEPDESTRTTTISSQQSQIYMLVEKKYPITPPILLMMLEKKLQIYYESEMAYQLCKLIKRHLKK</sequence>
<proteinExistence type="predicted"/>
<feature type="compositionally biased region" description="Polar residues" evidence="1">
    <location>
        <begin position="204"/>
        <end position="227"/>
    </location>
</feature>
<evidence type="ECO:0008006" key="3">
    <source>
        <dbReference type="Google" id="ProtNLM"/>
    </source>
</evidence>
<dbReference type="EMBL" id="BKCJ010001463">
    <property type="protein sequence ID" value="GEU41630.1"/>
    <property type="molecule type" value="Genomic_DNA"/>
</dbReference>
<name>A0A6L2JY66_TANCI</name>
<comment type="caution">
    <text evidence="2">The sequence shown here is derived from an EMBL/GenBank/DDBJ whole genome shotgun (WGS) entry which is preliminary data.</text>
</comment>
<accession>A0A6L2JY66</accession>
<evidence type="ECO:0000313" key="2">
    <source>
        <dbReference type="EMBL" id="GEU41630.1"/>
    </source>
</evidence>
<protein>
    <recommendedName>
        <fullName evidence="3">Xylulose kinase-1</fullName>
    </recommendedName>
</protein>
<organism evidence="2">
    <name type="scientific">Tanacetum cinerariifolium</name>
    <name type="common">Dalmatian daisy</name>
    <name type="synonym">Chrysanthemum cinerariifolium</name>
    <dbReference type="NCBI Taxonomy" id="118510"/>
    <lineage>
        <taxon>Eukaryota</taxon>
        <taxon>Viridiplantae</taxon>
        <taxon>Streptophyta</taxon>
        <taxon>Embryophyta</taxon>
        <taxon>Tracheophyta</taxon>
        <taxon>Spermatophyta</taxon>
        <taxon>Magnoliopsida</taxon>
        <taxon>eudicotyledons</taxon>
        <taxon>Gunneridae</taxon>
        <taxon>Pentapetalae</taxon>
        <taxon>asterids</taxon>
        <taxon>campanulids</taxon>
        <taxon>Asterales</taxon>
        <taxon>Asteraceae</taxon>
        <taxon>Asteroideae</taxon>
        <taxon>Anthemideae</taxon>
        <taxon>Anthemidinae</taxon>
        <taxon>Tanacetum</taxon>
    </lineage>
</organism>
<feature type="region of interest" description="Disordered" evidence="1">
    <location>
        <begin position="204"/>
        <end position="231"/>
    </location>
</feature>
<dbReference type="AlphaFoldDB" id="A0A6L2JY66"/>
<reference evidence="2" key="1">
    <citation type="journal article" date="2019" name="Sci. Rep.">
        <title>Draft genome of Tanacetum cinerariifolium, the natural source of mosquito coil.</title>
        <authorList>
            <person name="Yamashiro T."/>
            <person name="Shiraishi A."/>
            <person name="Satake H."/>
            <person name="Nakayama K."/>
        </authorList>
    </citation>
    <scope>NUCLEOTIDE SEQUENCE</scope>
</reference>
<evidence type="ECO:0000256" key="1">
    <source>
        <dbReference type="SAM" id="MobiDB-lite"/>
    </source>
</evidence>